<name>A0ABR1HY83_9HYPO</name>
<dbReference type="InterPro" id="IPR053185">
    <property type="entry name" value="SET_domain_protein"/>
</dbReference>
<feature type="domain" description="SET" evidence="1">
    <location>
        <begin position="143"/>
        <end position="283"/>
    </location>
</feature>
<evidence type="ECO:0000313" key="2">
    <source>
        <dbReference type="EMBL" id="KAK7425887.1"/>
    </source>
</evidence>
<accession>A0ABR1HY83</accession>
<dbReference type="InterPro" id="IPR011990">
    <property type="entry name" value="TPR-like_helical_dom_sf"/>
</dbReference>
<organism evidence="2 3">
    <name type="scientific">Neonectria magnoliae</name>
    <dbReference type="NCBI Taxonomy" id="2732573"/>
    <lineage>
        <taxon>Eukaryota</taxon>
        <taxon>Fungi</taxon>
        <taxon>Dikarya</taxon>
        <taxon>Ascomycota</taxon>
        <taxon>Pezizomycotina</taxon>
        <taxon>Sordariomycetes</taxon>
        <taxon>Hypocreomycetidae</taxon>
        <taxon>Hypocreales</taxon>
        <taxon>Nectriaceae</taxon>
        <taxon>Neonectria</taxon>
    </lineage>
</organism>
<dbReference type="SMART" id="SM00317">
    <property type="entry name" value="SET"/>
    <property type="match status" value="1"/>
</dbReference>
<dbReference type="PANTHER" id="PTHR47332:SF4">
    <property type="entry name" value="SET DOMAIN-CONTAINING PROTEIN 5"/>
    <property type="match status" value="1"/>
</dbReference>
<dbReference type="PANTHER" id="PTHR47332">
    <property type="entry name" value="SET DOMAIN-CONTAINING PROTEIN 5"/>
    <property type="match status" value="1"/>
</dbReference>
<dbReference type="CDD" id="cd20071">
    <property type="entry name" value="SET_SMYD"/>
    <property type="match status" value="1"/>
</dbReference>
<proteinExistence type="predicted"/>
<dbReference type="Gene3D" id="2.170.270.10">
    <property type="entry name" value="SET domain"/>
    <property type="match status" value="1"/>
</dbReference>
<dbReference type="Pfam" id="PF00856">
    <property type="entry name" value="SET"/>
    <property type="match status" value="1"/>
</dbReference>
<dbReference type="InterPro" id="IPR046341">
    <property type="entry name" value="SET_dom_sf"/>
</dbReference>
<dbReference type="PROSITE" id="PS50280">
    <property type="entry name" value="SET"/>
    <property type="match status" value="1"/>
</dbReference>
<dbReference type="Gene3D" id="1.25.40.10">
    <property type="entry name" value="Tetratricopeptide repeat domain"/>
    <property type="match status" value="1"/>
</dbReference>
<evidence type="ECO:0000259" key="1">
    <source>
        <dbReference type="PROSITE" id="PS50280"/>
    </source>
</evidence>
<reference evidence="2 3" key="1">
    <citation type="journal article" date="2025" name="Microbiol. Resour. Announc.">
        <title>Draft genome sequences for Neonectria magnoliae and Neonectria punicea, canker pathogens of Liriodendron tulipifera and Acer saccharum in West Virginia.</title>
        <authorList>
            <person name="Petronek H.M."/>
            <person name="Kasson M.T."/>
            <person name="Metheny A.M."/>
            <person name="Stauder C.M."/>
            <person name="Lovett B."/>
            <person name="Lynch S.C."/>
            <person name="Garnas J.R."/>
            <person name="Kasson L.R."/>
            <person name="Stajich J.E."/>
        </authorList>
    </citation>
    <scope>NUCLEOTIDE SEQUENCE [LARGE SCALE GENOMIC DNA]</scope>
    <source>
        <strain evidence="2 3">NRRL 64651</strain>
    </source>
</reference>
<dbReference type="InterPro" id="IPR001214">
    <property type="entry name" value="SET_dom"/>
</dbReference>
<dbReference type="SUPFAM" id="SSF82199">
    <property type="entry name" value="SET domain"/>
    <property type="match status" value="1"/>
</dbReference>
<evidence type="ECO:0000313" key="3">
    <source>
        <dbReference type="Proteomes" id="UP001498421"/>
    </source>
</evidence>
<gene>
    <name evidence="2" type="ORF">QQZ08_007601</name>
</gene>
<comment type="caution">
    <text evidence="2">The sequence shown here is derived from an EMBL/GenBank/DDBJ whole genome shotgun (WGS) entry which is preliminary data.</text>
</comment>
<dbReference type="EMBL" id="JAZAVK010000074">
    <property type="protein sequence ID" value="KAK7425887.1"/>
    <property type="molecule type" value="Genomic_DNA"/>
</dbReference>
<protein>
    <recommendedName>
        <fullName evidence="1">SET domain-containing protein</fullName>
    </recommendedName>
</protein>
<dbReference type="Proteomes" id="UP001498421">
    <property type="component" value="Unassembled WGS sequence"/>
</dbReference>
<sequence>MGIDAGFDMVPRLTKEAVDQDVWQRFIRSVKEHYEDDDRVEIKPNYLLFKVGEHPMLPFEGHKFLRFSSKISGRIATESNAMDYIRTVYLMAEVNFGPRVRKWSESSDQYGHYGWAEPDEPKATTSIASFGLNIDPSKGPDIPLFEVKPISGKGRGLVARVNIPKGTRILLEKPILTSQSMPLDMTEKILASKLKSLSIVEQRQFLSLHNNFPGKLPFRGIMKTNALPCGSDSTVGAVYPTICFINHSCLPNSHNNWNDDKGHETIHATRPIMAGQEITLPYDKGGPSSARQAKLQQSFGFLCDCTICSLPGPELLASDARRLKMQRLDDAIGDPLSMMTSPGASLANCYSLLQTLEEEFRGSPGVLLARVQYDAFQISIAHGDQARAAVFAENAYRSRVECEGEDSPAAQKMKALMQNPASHASFGACSMYWKMTRKSAPKGLDADEFRKWLWRQNK</sequence>
<keyword evidence="3" id="KW-1185">Reference proteome</keyword>